<proteinExistence type="predicted"/>
<dbReference type="AlphaFoldDB" id="A0AAD5GEC1"/>
<gene>
    <name evidence="1" type="ORF">M8C21_027273</name>
</gene>
<evidence type="ECO:0000313" key="1">
    <source>
        <dbReference type="EMBL" id="KAI7739165.1"/>
    </source>
</evidence>
<sequence>MAEFHEIKETSFAVTDGLKQFRIQYPPLSPFVSCFHGHYYQAFVFESAVTMLSQQQASKFIAINSIHLPESIHLMIYDNNMQSRTIYEWYLIFSTLMRQIPERLQALDEFESSLTALLHSGSHLPLGWGLAKRGTVGLGGE</sequence>
<comment type="caution">
    <text evidence="1">The sequence shown here is derived from an EMBL/GenBank/DDBJ whole genome shotgun (WGS) entry which is preliminary data.</text>
</comment>
<dbReference type="Proteomes" id="UP001206925">
    <property type="component" value="Unassembled WGS sequence"/>
</dbReference>
<evidence type="ECO:0000313" key="2">
    <source>
        <dbReference type="Proteomes" id="UP001206925"/>
    </source>
</evidence>
<reference evidence="1" key="1">
    <citation type="submission" date="2022-06" db="EMBL/GenBank/DDBJ databases">
        <title>Uncovering the hologenomic basis of an extraordinary plant invasion.</title>
        <authorList>
            <person name="Bieker V.C."/>
            <person name="Martin M.D."/>
            <person name="Gilbert T."/>
            <person name="Hodgins K."/>
            <person name="Battlay P."/>
            <person name="Petersen B."/>
            <person name="Wilson J."/>
        </authorList>
    </citation>
    <scope>NUCLEOTIDE SEQUENCE</scope>
    <source>
        <strain evidence="1">AA19_3_7</strain>
        <tissue evidence="1">Leaf</tissue>
    </source>
</reference>
<protein>
    <submittedName>
        <fullName evidence="1">Uncharacterized protein</fullName>
    </submittedName>
</protein>
<dbReference type="EMBL" id="JAMZMK010008666">
    <property type="protein sequence ID" value="KAI7739165.1"/>
    <property type="molecule type" value="Genomic_DNA"/>
</dbReference>
<name>A0AAD5GEC1_AMBAR</name>
<organism evidence="1 2">
    <name type="scientific">Ambrosia artemisiifolia</name>
    <name type="common">Common ragweed</name>
    <dbReference type="NCBI Taxonomy" id="4212"/>
    <lineage>
        <taxon>Eukaryota</taxon>
        <taxon>Viridiplantae</taxon>
        <taxon>Streptophyta</taxon>
        <taxon>Embryophyta</taxon>
        <taxon>Tracheophyta</taxon>
        <taxon>Spermatophyta</taxon>
        <taxon>Magnoliopsida</taxon>
        <taxon>eudicotyledons</taxon>
        <taxon>Gunneridae</taxon>
        <taxon>Pentapetalae</taxon>
        <taxon>asterids</taxon>
        <taxon>campanulids</taxon>
        <taxon>Asterales</taxon>
        <taxon>Asteraceae</taxon>
        <taxon>Asteroideae</taxon>
        <taxon>Heliantheae alliance</taxon>
        <taxon>Heliantheae</taxon>
        <taxon>Ambrosia</taxon>
    </lineage>
</organism>
<accession>A0AAD5GEC1</accession>
<keyword evidence="2" id="KW-1185">Reference proteome</keyword>